<gene>
    <name evidence="6" type="primary">fnr</name>
    <name evidence="6" type="ORF">EXZ61_11920</name>
</gene>
<protein>
    <submittedName>
        <fullName evidence="6">Fumarate/nitrate reduction transcriptional regulator Fnr</fullName>
    </submittedName>
</protein>
<dbReference type="InterPro" id="IPR018490">
    <property type="entry name" value="cNMP-bd_dom_sf"/>
</dbReference>
<reference evidence="7" key="1">
    <citation type="submission" date="2019-02" db="EMBL/GenBank/DDBJ databases">
        <title>Complete genome sequence of Rhodoferax sp. Gr-4.</title>
        <authorList>
            <person name="Jin L."/>
        </authorList>
    </citation>
    <scope>NUCLEOTIDE SEQUENCE [LARGE SCALE GENOMIC DNA]</scope>
    <source>
        <strain evidence="7">Gr-4</strain>
    </source>
</reference>
<sequence length="267" mass="29672">MLEQDLKPHPGAHALAAIAVTAHPASSTLSGQAIKVACSNCNLRELCMPLGLSPSELERIDDVVASRRKVKRGDTLFRNGERFTSLFAIRTGFFKTCVASEDGRDQVTGFQMAGEVIGLDGIVHDHHTCDAVALEDAEVCVMPFDRIEELSREVNALQRHVHKIMSREIVRENGVMLLLGSMRAEERVAAFLLNLVQRLHARGFSQSELILRMTREEIGSYLGLKLETVSRTFSKFADDGIVEVKQRHVRILNTEALKDIVNPKVCN</sequence>
<organism evidence="6 7">
    <name type="scientific">Rhodoferax aquaticus</name>
    <dbReference type="NCBI Taxonomy" id="2527691"/>
    <lineage>
        <taxon>Bacteria</taxon>
        <taxon>Pseudomonadati</taxon>
        <taxon>Pseudomonadota</taxon>
        <taxon>Betaproteobacteria</taxon>
        <taxon>Burkholderiales</taxon>
        <taxon>Comamonadaceae</taxon>
        <taxon>Rhodoferax</taxon>
    </lineage>
</organism>
<dbReference type="SUPFAM" id="SSF46785">
    <property type="entry name" value="Winged helix' DNA-binding domain"/>
    <property type="match status" value="1"/>
</dbReference>
<accession>A0A515EQA5</accession>
<evidence type="ECO:0000259" key="5">
    <source>
        <dbReference type="PROSITE" id="PS51063"/>
    </source>
</evidence>
<dbReference type="GO" id="GO:0005829">
    <property type="term" value="C:cytosol"/>
    <property type="evidence" value="ECO:0007669"/>
    <property type="project" value="TreeGrafter"/>
</dbReference>
<dbReference type="PROSITE" id="PS50042">
    <property type="entry name" value="CNMP_BINDING_3"/>
    <property type="match status" value="1"/>
</dbReference>
<dbReference type="PANTHER" id="PTHR24567">
    <property type="entry name" value="CRP FAMILY TRANSCRIPTIONAL REGULATORY PROTEIN"/>
    <property type="match status" value="1"/>
</dbReference>
<dbReference type="Pfam" id="PF13545">
    <property type="entry name" value="HTH_Crp_2"/>
    <property type="match status" value="1"/>
</dbReference>
<dbReference type="InterPro" id="IPR050397">
    <property type="entry name" value="Env_Response_Regulators"/>
</dbReference>
<dbReference type="NCBIfam" id="NF008365">
    <property type="entry name" value="PRK11161.1"/>
    <property type="match status" value="1"/>
</dbReference>
<dbReference type="FunFam" id="1.10.10.10:FF:000028">
    <property type="entry name" value="Fumarate/nitrate reduction transcriptional regulator Fnr"/>
    <property type="match status" value="1"/>
</dbReference>
<dbReference type="PANTHER" id="PTHR24567:SF75">
    <property type="entry name" value="FUMARATE AND NITRATE REDUCTION REGULATORY PROTEIN"/>
    <property type="match status" value="1"/>
</dbReference>
<feature type="domain" description="HTH crp-type" evidence="5">
    <location>
        <begin position="182"/>
        <end position="255"/>
    </location>
</feature>
<keyword evidence="7" id="KW-1185">Reference proteome</keyword>
<dbReference type="InterPro" id="IPR036390">
    <property type="entry name" value="WH_DNA-bd_sf"/>
</dbReference>
<dbReference type="InterPro" id="IPR014710">
    <property type="entry name" value="RmlC-like_jellyroll"/>
</dbReference>
<evidence type="ECO:0000313" key="7">
    <source>
        <dbReference type="Proteomes" id="UP000317365"/>
    </source>
</evidence>
<dbReference type="GO" id="GO:0003677">
    <property type="term" value="F:DNA binding"/>
    <property type="evidence" value="ECO:0007669"/>
    <property type="project" value="UniProtKB-KW"/>
</dbReference>
<dbReference type="EMBL" id="CP036282">
    <property type="protein sequence ID" value="QDL54820.1"/>
    <property type="molecule type" value="Genomic_DNA"/>
</dbReference>
<evidence type="ECO:0000256" key="3">
    <source>
        <dbReference type="ARBA" id="ARBA00023163"/>
    </source>
</evidence>
<dbReference type="CDD" id="cd00092">
    <property type="entry name" value="HTH_CRP"/>
    <property type="match status" value="1"/>
</dbReference>
<dbReference type="GO" id="GO:0003700">
    <property type="term" value="F:DNA-binding transcription factor activity"/>
    <property type="evidence" value="ECO:0007669"/>
    <property type="project" value="TreeGrafter"/>
</dbReference>
<dbReference type="KEGG" id="rhg:EXZ61_11920"/>
<keyword evidence="1" id="KW-0805">Transcription regulation</keyword>
<dbReference type="PROSITE" id="PS51063">
    <property type="entry name" value="HTH_CRP_2"/>
    <property type="match status" value="1"/>
</dbReference>
<dbReference type="Proteomes" id="UP000317365">
    <property type="component" value="Chromosome"/>
</dbReference>
<dbReference type="Pfam" id="PF00027">
    <property type="entry name" value="cNMP_binding"/>
    <property type="match status" value="1"/>
</dbReference>
<dbReference type="AlphaFoldDB" id="A0A515EQA5"/>
<dbReference type="InterPro" id="IPR000595">
    <property type="entry name" value="cNMP-bd_dom"/>
</dbReference>
<dbReference type="InterPro" id="IPR012318">
    <property type="entry name" value="HTH_CRP"/>
</dbReference>
<evidence type="ECO:0000259" key="4">
    <source>
        <dbReference type="PROSITE" id="PS50042"/>
    </source>
</evidence>
<dbReference type="Gene3D" id="2.60.120.10">
    <property type="entry name" value="Jelly Rolls"/>
    <property type="match status" value="1"/>
</dbReference>
<evidence type="ECO:0000256" key="2">
    <source>
        <dbReference type="ARBA" id="ARBA00023125"/>
    </source>
</evidence>
<reference evidence="7" key="2">
    <citation type="journal article" date="2020" name="Int. J. Syst. Evol. Microbiol.">
        <title>Genomic insights into a novel species Rhodoferax aquaticus sp. nov., isolated from freshwater.</title>
        <authorList>
            <person name="Li T."/>
            <person name="Zhuo Y."/>
            <person name="Jin C.Z."/>
            <person name="Wu X."/>
            <person name="Ko S.R."/>
            <person name="Jin F.J."/>
            <person name="Ahn C.Y."/>
            <person name="Oh H.M."/>
            <person name="Lee H.G."/>
            <person name="Jin L."/>
        </authorList>
    </citation>
    <scope>NUCLEOTIDE SEQUENCE [LARGE SCALE GENOMIC DNA]</scope>
    <source>
        <strain evidence="7">Gr-4</strain>
    </source>
</reference>
<dbReference type="SUPFAM" id="SSF51206">
    <property type="entry name" value="cAMP-binding domain-like"/>
    <property type="match status" value="1"/>
</dbReference>
<dbReference type="SMART" id="SM00419">
    <property type="entry name" value="HTH_CRP"/>
    <property type="match status" value="1"/>
</dbReference>
<name>A0A515EQA5_9BURK</name>
<evidence type="ECO:0000313" key="6">
    <source>
        <dbReference type="EMBL" id="QDL54820.1"/>
    </source>
</evidence>
<dbReference type="SMART" id="SM00100">
    <property type="entry name" value="cNMP"/>
    <property type="match status" value="1"/>
</dbReference>
<keyword evidence="2" id="KW-0238">DNA-binding</keyword>
<dbReference type="Gene3D" id="1.10.10.10">
    <property type="entry name" value="Winged helix-like DNA-binding domain superfamily/Winged helix DNA-binding domain"/>
    <property type="match status" value="1"/>
</dbReference>
<proteinExistence type="predicted"/>
<feature type="domain" description="Cyclic nucleotide-binding" evidence="4">
    <location>
        <begin position="48"/>
        <end position="146"/>
    </location>
</feature>
<keyword evidence="3" id="KW-0804">Transcription</keyword>
<dbReference type="PRINTS" id="PR00034">
    <property type="entry name" value="HTHCRP"/>
</dbReference>
<dbReference type="InterPro" id="IPR036388">
    <property type="entry name" value="WH-like_DNA-bd_sf"/>
</dbReference>
<evidence type="ECO:0000256" key="1">
    <source>
        <dbReference type="ARBA" id="ARBA00023015"/>
    </source>
</evidence>
<dbReference type="CDD" id="cd00038">
    <property type="entry name" value="CAP_ED"/>
    <property type="match status" value="1"/>
</dbReference>